<keyword evidence="3 5" id="KW-0560">Oxidoreductase</keyword>
<evidence type="ECO:0000313" key="9">
    <source>
        <dbReference type="Proteomes" id="UP000222788"/>
    </source>
</evidence>
<comment type="function">
    <text evidence="5">Converts proline to delta-1-pyrroline-5-carboxylate.</text>
</comment>
<dbReference type="SUPFAM" id="SSF51730">
    <property type="entry name" value="FAD-linked oxidoreductase"/>
    <property type="match status" value="1"/>
</dbReference>
<dbReference type="STRING" id="1035309.A0A2C5WTC4"/>
<evidence type="ECO:0000256" key="4">
    <source>
        <dbReference type="ARBA" id="ARBA00023062"/>
    </source>
</evidence>
<evidence type="ECO:0000256" key="1">
    <source>
        <dbReference type="ARBA" id="ARBA00005869"/>
    </source>
</evidence>
<dbReference type="GO" id="GO:0004657">
    <property type="term" value="F:proline dehydrogenase activity"/>
    <property type="evidence" value="ECO:0007669"/>
    <property type="project" value="UniProtKB-EC"/>
</dbReference>
<evidence type="ECO:0000256" key="5">
    <source>
        <dbReference type="RuleBase" id="RU364054"/>
    </source>
</evidence>
<dbReference type="Gene3D" id="3.20.20.220">
    <property type="match status" value="1"/>
</dbReference>
<dbReference type="InterPro" id="IPR015659">
    <property type="entry name" value="Proline_oxidase"/>
</dbReference>
<dbReference type="AlphaFoldDB" id="A0A2C5WTC4"/>
<evidence type="ECO:0000256" key="6">
    <source>
        <dbReference type="SAM" id="MobiDB-lite"/>
    </source>
</evidence>
<evidence type="ECO:0000259" key="7">
    <source>
        <dbReference type="Pfam" id="PF01619"/>
    </source>
</evidence>
<name>A0A2C5WTC4_9PEZI</name>
<evidence type="ECO:0000256" key="3">
    <source>
        <dbReference type="ARBA" id="ARBA00023002"/>
    </source>
</evidence>
<dbReference type="EC" id="1.5.5.2" evidence="2 5"/>
<reference evidence="8 9" key="1">
    <citation type="journal article" date="2013" name="Fungal Biol.">
        <title>Analysis of microsatellite markers in the genome of the plant pathogen Ceratocystis fimbriata.</title>
        <authorList>
            <person name="Simpson M.C."/>
            <person name="Wilken P.M."/>
            <person name="Coetzee M.P."/>
            <person name="Wingfield M.J."/>
            <person name="Wingfield B.D."/>
        </authorList>
    </citation>
    <scope>NUCLEOTIDE SEQUENCE [LARGE SCALE GENOMIC DNA]</scope>
    <source>
        <strain evidence="8 9">CBS 114723</strain>
    </source>
</reference>
<sequence length="502" mass="54464">MILRTSLKAPIGLGHYARITSGHPLRTTPAGLRSISTHSSPANTAPMATVKTSTSREMHSSAKKETVAAIPQSPIPTATLQETPEPLSVLPLPMILRSLLVTSISSSRLLLPPSLAVMNVLANATSPLLNPDKNPLLNMAIKNTFYVQFCAGETHKETRASINGLKNIGFKGVILCYAKEVVLKEEQLKTLADCMGAGAAEAIAKEITPWKNGTLETVGLAGPGDFVAVKFTGAGRQALYALSEGMDPPPELTAAINEICNLAVQRGVRLLFDAEQARLQPGIDKWTLDYMRKYNTGADDAVIFGTYQAYLKRAPAVLQSHLEIAAKEGFTVGVKLVRGAYLGSDPRHLIHDTKQDTDDCYNALAKAVLRQEWDGPMQSKVPFPKTSMVLASHNADSLRIARKLMAQGQAKTPVAFAQLQGMADEVSCELLVPSKDAEVQAAGSKVTPEVFKYMVWGSTGDCMKYLLRRAYENQDAVQRTLEGRNAMWGELVRRMKGVFSMN</sequence>
<proteinExistence type="inferred from homology"/>
<comment type="catalytic activity">
    <reaction evidence="5">
        <text>L-proline + a quinone = (S)-1-pyrroline-5-carboxylate + a quinol + H(+)</text>
        <dbReference type="Rhea" id="RHEA:23784"/>
        <dbReference type="ChEBI" id="CHEBI:15378"/>
        <dbReference type="ChEBI" id="CHEBI:17388"/>
        <dbReference type="ChEBI" id="CHEBI:24646"/>
        <dbReference type="ChEBI" id="CHEBI:60039"/>
        <dbReference type="ChEBI" id="CHEBI:132124"/>
        <dbReference type="EC" id="1.5.5.2"/>
    </reaction>
</comment>
<keyword evidence="4 5" id="KW-0642">Proline metabolism</keyword>
<reference evidence="8 9" key="2">
    <citation type="journal article" date="2013" name="IMA Fungus">
        <title>IMA Genome-F 1: Ceratocystis fimbriata: Draft nuclear genome sequence for the plant pathogen, Ceratocystis fimbriata.</title>
        <authorList>
            <person name="Wilken P.M."/>
            <person name="Steenkamp E.T."/>
            <person name="Wingfield M.J."/>
            <person name="de Beer Z.W."/>
            <person name="Wingfield B.D."/>
        </authorList>
    </citation>
    <scope>NUCLEOTIDE SEQUENCE [LARGE SCALE GENOMIC DNA]</scope>
    <source>
        <strain evidence="8 9">CBS 114723</strain>
    </source>
</reference>
<keyword evidence="9" id="KW-1185">Reference proteome</keyword>
<dbReference type="InterPro" id="IPR002872">
    <property type="entry name" value="Proline_DH_dom"/>
</dbReference>
<comment type="similarity">
    <text evidence="1 5">Belongs to the proline oxidase family.</text>
</comment>
<protein>
    <recommendedName>
        <fullName evidence="2 5">Proline dehydrogenase</fullName>
        <ecNumber evidence="2 5">1.5.5.2</ecNumber>
    </recommendedName>
</protein>
<dbReference type="GO" id="GO:0005739">
    <property type="term" value="C:mitochondrion"/>
    <property type="evidence" value="ECO:0007669"/>
    <property type="project" value="TreeGrafter"/>
</dbReference>
<feature type="domain" description="Proline dehydrogenase" evidence="7">
    <location>
        <begin position="161"/>
        <end position="479"/>
    </location>
</feature>
<dbReference type="PANTHER" id="PTHR13914">
    <property type="entry name" value="PROLINE OXIDASE"/>
    <property type="match status" value="1"/>
</dbReference>
<keyword evidence="5" id="KW-0274">FAD</keyword>
<dbReference type="OrthoDB" id="5464at2759"/>
<dbReference type="InterPro" id="IPR029041">
    <property type="entry name" value="FAD-linked_oxidoreductase-like"/>
</dbReference>
<comment type="cofactor">
    <cofactor evidence="5">
        <name>FAD</name>
        <dbReference type="ChEBI" id="CHEBI:57692"/>
    </cofactor>
</comment>
<evidence type="ECO:0000313" key="8">
    <source>
        <dbReference type="EMBL" id="PHH49123.1"/>
    </source>
</evidence>
<dbReference type="Proteomes" id="UP000222788">
    <property type="component" value="Unassembled WGS sequence"/>
</dbReference>
<feature type="compositionally biased region" description="Polar residues" evidence="6">
    <location>
        <begin position="34"/>
        <end position="43"/>
    </location>
</feature>
<dbReference type="GO" id="GO:0071949">
    <property type="term" value="F:FAD binding"/>
    <property type="evidence" value="ECO:0007669"/>
    <property type="project" value="TreeGrafter"/>
</dbReference>
<feature type="region of interest" description="Disordered" evidence="6">
    <location>
        <begin position="34"/>
        <end position="55"/>
    </location>
</feature>
<dbReference type="Pfam" id="PF01619">
    <property type="entry name" value="Pro_dh"/>
    <property type="match status" value="1"/>
</dbReference>
<evidence type="ECO:0000256" key="2">
    <source>
        <dbReference type="ARBA" id="ARBA00012695"/>
    </source>
</evidence>
<dbReference type="PANTHER" id="PTHR13914:SF30">
    <property type="entry name" value="PROLINE DEHYDROGENASE"/>
    <property type="match status" value="1"/>
</dbReference>
<accession>A0A2C5WTC4</accession>
<gene>
    <name evidence="8" type="ORF">CFIMG_007926RA00001</name>
</gene>
<dbReference type="GO" id="GO:0010133">
    <property type="term" value="P:L-proline catabolic process to L-glutamate"/>
    <property type="evidence" value="ECO:0007669"/>
    <property type="project" value="TreeGrafter"/>
</dbReference>
<comment type="caution">
    <text evidence="8">The sequence shown here is derived from an EMBL/GenBank/DDBJ whole genome shotgun (WGS) entry which is preliminary data.</text>
</comment>
<dbReference type="EMBL" id="APWK03000267">
    <property type="protein sequence ID" value="PHH49123.1"/>
    <property type="molecule type" value="Genomic_DNA"/>
</dbReference>
<organism evidence="8 9">
    <name type="scientific">Ceratocystis fimbriata CBS 114723</name>
    <dbReference type="NCBI Taxonomy" id="1035309"/>
    <lineage>
        <taxon>Eukaryota</taxon>
        <taxon>Fungi</taxon>
        <taxon>Dikarya</taxon>
        <taxon>Ascomycota</taxon>
        <taxon>Pezizomycotina</taxon>
        <taxon>Sordariomycetes</taxon>
        <taxon>Hypocreomycetidae</taxon>
        <taxon>Microascales</taxon>
        <taxon>Ceratocystidaceae</taxon>
        <taxon>Ceratocystis</taxon>
    </lineage>
</organism>
<keyword evidence="5" id="KW-0285">Flavoprotein</keyword>